<proteinExistence type="predicted"/>
<protein>
    <submittedName>
        <fullName evidence="2">Cytochrome c oxidase polypeptide IV</fullName>
        <ecNumber evidence="2">1.9.3.1</ecNumber>
    </submittedName>
</protein>
<accession>A0A6J4LC39</accession>
<dbReference type="EMBL" id="CADCTT010000330">
    <property type="protein sequence ID" value="CAA9328452.1"/>
    <property type="molecule type" value="Genomic_DNA"/>
</dbReference>
<keyword evidence="2" id="KW-0560">Oxidoreductase</keyword>
<organism evidence="2">
    <name type="scientific">uncultured Friedmanniella sp</name>
    <dbReference type="NCBI Taxonomy" id="335381"/>
    <lineage>
        <taxon>Bacteria</taxon>
        <taxon>Bacillati</taxon>
        <taxon>Actinomycetota</taxon>
        <taxon>Actinomycetes</taxon>
        <taxon>Propionibacteriales</taxon>
        <taxon>Nocardioidaceae</taxon>
        <taxon>Friedmanniella</taxon>
        <taxon>environmental samples</taxon>
    </lineage>
</organism>
<sequence length="86" mass="9376">EGRDLAVRDHHGVPRPGDAGLLVHLQRLDRHVRADDDHPAHRDDRPLPRLPRAQDGPAPGGPPGGRDRRRGRRAGLLPAAEHVAVV</sequence>
<dbReference type="AlphaFoldDB" id="A0A6J4LC39"/>
<name>A0A6J4LC39_9ACTN</name>
<feature type="non-terminal residue" evidence="2">
    <location>
        <position position="86"/>
    </location>
</feature>
<evidence type="ECO:0000313" key="2">
    <source>
        <dbReference type="EMBL" id="CAA9328452.1"/>
    </source>
</evidence>
<evidence type="ECO:0000256" key="1">
    <source>
        <dbReference type="SAM" id="MobiDB-lite"/>
    </source>
</evidence>
<reference evidence="2" key="1">
    <citation type="submission" date="2020-02" db="EMBL/GenBank/DDBJ databases">
        <authorList>
            <person name="Meier V. D."/>
        </authorList>
    </citation>
    <scope>NUCLEOTIDE SEQUENCE</scope>
    <source>
        <strain evidence="2">AVDCRST_MAG61</strain>
    </source>
</reference>
<dbReference type="EC" id="1.9.3.1" evidence="2"/>
<dbReference type="GO" id="GO:0016491">
    <property type="term" value="F:oxidoreductase activity"/>
    <property type="evidence" value="ECO:0007669"/>
    <property type="project" value="UniProtKB-KW"/>
</dbReference>
<feature type="compositionally biased region" description="Basic and acidic residues" evidence="1">
    <location>
        <begin position="1"/>
        <end position="12"/>
    </location>
</feature>
<feature type="compositionally biased region" description="Basic and acidic residues" evidence="1">
    <location>
        <begin position="26"/>
        <end position="47"/>
    </location>
</feature>
<feature type="region of interest" description="Disordered" evidence="1">
    <location>
        <begin position="1"/>
        <end position="86"/>
    </location>
</feature>
<feature type="non-terminal residue" evidence="2">
    <location>
        <position position="1"/>
    </location>
</feature>
<gene>
    <name evidence="2" type="ORF">AVDCRST_MAG61-2703</name>
</gene>